<comment type="caution">
    <text evidence="2">The sequence shown here is derived from an EMBL/GenBank/DDBJ whole genome shotgun (WGS) entry which is preliminary data.</text>
</comment>
<organism evidence="2 3">
    <name type="scientific">Dawidia cretensis</name>
    <dbReference type="NCBI Taxonomy" id="2782350"/>
    <lineage>
        <taxon>Bacteria</taxon>
        <taxon>Pseudomonadati</taxon>
        <taxon>Bacteroidota</taxon>
        <taxon>Cytophagia</taxon>
        <taxon>Cytophagales</taxon>
        <taxon>Chryseotaleaceae</taxon>
        <taxon>Dawidia</taxon>
    </lineage>
</organism>
<evidence type="ECO:0000313" key="2">
    <source>
        <dbReference type="EMBL" id="MBT1709965.1"/>
    </source>
</evidence>
<dbReference type="InterPro" id="IPR036388">
    <property type="entry name" value="WH-like_DNA-bd_sf"/>
</dbReference>
<dbReference type="Gene3D" id="1.10.10.10">
    <property type="entry name" value="Winged helix-like DNA-binding domain superfamily/Winged helix DNA-binding domain"/>
    <property type="match status" value="1"/>
</dbReference>
<dbReference type="EMBL" id="JAHESE010000018">
    <property type="protein sequence ID" value="MBT1709965.1"/>
    <property type="molecule type" value="Genomic_DNA"/>
</dbReference>
<reference evidence="2 3" key="1">
    <citation type="submission" date="2021-05" db="EMBL/GenBank/DDBJ databases">
        <title>A Polyphasic approach of four new species of the genus Ohtaekwangia: Ohtaekwangia histidinii sp. nov., Ohtaekwangia cretensis sp. nov., Ohtaekwangia indiensis sp. nov., Ohtaekwangia reichenbachii sp. nov. from diverse environment.</title>
        <authorList>
            <person name="Octaviana S."/>
        </authorList>
    </citation>
    <scope>NUCLEOTIDE SEQUENCE [LARGE SCALE GENOMIC DNA]</scope>
    <source>
        <strain evidence="2 3">PWU5</strain>
    </source>
</reference>
<dbReference type="Pfam" id="PF08279">
    <property type="entry name" value="HTH_11"/>
    <property type="match status" value="1"/>
</dbReference>
<evidence type="ECO:0000259" key="1">
    <source>
        <dbReference type="Pfam" id="PF08279"/>
    </source>
</evidence>
<proteinExistence type="predicted"/>
<dbReference type="AlphaFoldDB" id="A0AAP2GV68"/>
<name>A0AAP2GV68_9BACT</name>
<sequence>MNFTEQLKRLKRVDYYIHSGSGTADFIASKMGISRRTFFNDLQKLRDMGAEIGFDKSRKCYRYDNNFTLR</sequence>
<feature type="domain" description="Helix-turn-helix type 11" evidence="1">
    <location>
        <begin position="23"/>
        <end position="52"/>
    </location>
</feature>
<gene>
    <name evidence="2" type="ORF">KK062_17095</name>
</gene>
<dbReference type="Proteomes" id="UP001319080">
    <property type="component" value="Unassembled WGS sequence"/>
</dbReference>
<protein>
    <submittedName>
        <fullName evidence="2">HTH domain-containing protein</fullName>
    </submittedName>
</protein>
<keyword evidence="3" id="KW-1185">Reference proteome</keyword>
<dbReference type="RefSeq" id="WP_254085545.1">
    <property type="nucleotide sequence ID" value="NZ_JAHESE010000018.1"/>
</dbReference>
<accession>A0AAP2GV68</accession>
<evidence type="ECO:0000313" key="3">
    <source>
        <dbReference type="Proteomes" id="UP001319080"/>
    </source>
</evidence>
<dbReference type="InterPro" id="IPR013196">
    <property type="entry name" value="HTH_11"/>
</dbReference>